<dbReference type="AlphaFoldDB" id="A0AAV7NPT0"/>
<protein>
    <submittedName>
        <fullName evidence="1">Uncharacterized protein</fullName>
    </submittedName>
</protein>
<proteinExistence type="predicted"/>
<dbReference type="EMBL" id="JANPWB010000012">
    <property type="protein sequence ID" value="KAJ1117524.1"/>
    <property type="molecule type" value="Genomic_DNA"/>
</dbReference>
<sequence>MGLRLQDWLKDFEDFMKGSQVTDPVQQLIALRNIIGKEVGQIIKELQKHTLLSYQEVREALTRNFFHKRNIAYERYSFILASQERDESLGEFIL</sequence>
<evidence type="ECO:0000313" key="1">
    <source>
        <dbReference type="EMBL" id="KAJ1117524.1"/>
    </source>
</evidence>
<name>A0AAV7NPT0_PLEWA</name>
<organism evidence="1 2">
    <name type="scientific">Pleurodeles waltl</name>
    <name type="common">Iberian ribbed newt</name>
    <dbReference type="NCBI Taxonomy" id="8319"/>
    <lineage>
        <taxon>Eukaryota</taxon>
        <taxon>Metazoa</taxon>
        <taxon>Chordata</taxon>
        <taxon>Craniata</taxon>
        <taxon>Vertebrata</taxon>
        <taxon>Euteleostomi</taxon>
        <taxon>Amphibia</taxon>
        <taxon>Batrachia</taxon>
        <taxon>Caudata</taxon>
        <taxon>Salamandroidea</taxon>
        <taxon>Salamandridae</taxon>
        <taxon>Pleurodelinae</taxon>
        <taxon>Pleurodeles</taxon>
    </lineage>
</organism>
<dbReference type="Proteomes" id="UP001066276">
    <property type="component" value="Chromosome 8"/>
</dbReference>
<comment type="caution">
    <text evidence="1">The sequence shown here is derived from an EMBL/GenBank/DDBJ whole genome shotgun (WGS) entry which is preliminary data.</text>
</comment>
<keyword evidence="2" id="KW-1185">Reference proteome</keyword>
<evidence type="ECO:0000313" key="2">
    <source>
        <dbReference type="Proteomes" id="UP001066276"/>
    </source>
</evidence>
<reference evidence="1" key="1">
    <citation type="journal article" date="2022" name="bioRxiv">
        <title>Sequencing and chromosome-scale assembly of the giantPleurodeles waltlgenome.</title>
        <authorList>
            <person name="Brown T."/>
            <person name="Elewa A."/>
            <person name="Iarovenko S."/>
            <person name="Subramanian E."/>
            <person name="Araus A.J."/>
            <person name="Petzold A."/>
            <person name="Susuki M."/>
            <person name="Suzuki K.-i.T."/>
            <person name="Hayashi T."/>
            <person name="Toyoda A."/>
            <person name="Oliveira C."/>
            <person name="Osipova E."/>
            <person name="Leigh N.D."/>
            <person name="Simon A."/>
            <person name="Yun M.H."/>
        </authorList>
    </citation>
    <scope>NUCLEOTIDE SEQUENCE</scope>
    <source>
        <strain evidence="1">20211129_DDA</strain>
        <tissue evidence="1">Liver</tissue>
    </source>
</reference>
<accession>A0AAV7NPT0</accession>
<gene>
    <name evidence="1" type="ORF">NDU88_005723</name>
</gene>